<evidence type="ECO:0000256" key="7">
    <source>
        <dbReference type="ARBA" id="ARBA00022741"/>
    </source>
</evidence>
<comment type="pathway">
    <text evidence="11">Isoprenoid biosynthesis; isopentenyl diphosphate biosynthesis via mevalonate pathway; isopentenyl diphosphate from (R)-mevalonate: step 1/3.</text>
</comment>
<evidence type="ECO:0000256" key="8">
    <source>
        <dbReference type="ARBA" id="ARBA00022777"/>
    </source>
</evidence>
<comment type="subcellular location">
    <subcellularLocation>
        <location evidence="1">Cytoplasm</location>
    </subcellularLocation>
</comment>
<dbReference type="InterPro" id="IPR014721">
    <property type="entry name" value="Ribsml_uS5_D2-typ_fold_subgr"/>
</dbReference>
<dbReference type="NCBIfam" id="TIGR00549">
    <property type="entry name" value="mevalon_kin"/>
    <property type="match status" value="1"/>
</dbReference>
<dbReference type="PROSITE" id="PS00627">
    <property type="entry name" value="GHMP_KINASES_ATP"/>
    <property type="match status" value="1"/>
</dbReference>
<dbReference type="Pfam" id="PF01154">
    <property type="entry name" value="HMG_CoA_synt_N"/>
    <property type="match status" value="1"/>
</dbReference>
<feature type="domain" description="GHMP kinase N-terminal" evidence="14">
    <location>
        <begin position="505"/>
        <end position="580"/>
    </location>
</feature>
<keyword evidence="9" id="KW-0067">ATP-binding</keyword>
<evidence type="ECO:0000256" key="13">
    <source>
        <dbReference type="PIRSR" id="PIRSR611554-2"/>
    </source>
</evidence>
<evidence type="ECO:0000256" key="11">
    <source>
        <dbReference type="ARBA" id="ARBA00029438"/>
    </source>
</evidence>
<evidence type="ECO:0000259" key="14">
    <source>
        <dbReference type="Pfam" id="PF00288"/>
    </source>
</evidence>
<dbReference type="Proteomes" id="UP000422232">
    <property type="component" value="Chromosome"/>
</dbReference>
<accession>A0A9Q6LVJ4</accession>
<feature type="binding site" evidence="13">
    <location>
        <position position="30"/>
    </location>
    <ligand>
        <name>(3S)-3-hydroxy-3-methylglutaryl-CoA</name>
        <dbReference type="ChEBI" id="CHEBI:43074"/>
    </ligand>
</feature>
<dbReference type="SUPFAM" id="SSF53901">
    <property type="entry name" value="Thiolase-like"/>
    <property type="match status" value="2"/>
</dbReference>
<feature type="domain" description="Hydroxymethylglutaryl-coenzyme A synthase C-terminal" evidence="16">
    <location>
        <begin position="261"/>
        <end position="355"/>
    </location>
</feature>
<dbReference type="GO" id="GO:0005524">
    <property type="term" value="F:ATP binding"/>
    <property type="evidence" value="ECO:0007669"/>
    <property type="project" value="UniProtKB-KW"/>
</dbReference>
<evidence type="ECO:0000256" key="12">
    <source>
        <dbReference type="PIRSR" id="PIRSR611554-1"/>
    </source>
</evidence>
<dbReference type="GO" id="GO:0006084">
    <property type="term" value="P:acetyl-CoA metabolic process"/>
    <property type="evidence" value="ECO:0007669"/>
    <property type="project" value="InterPro"/>
</dbReference>
<dbReference type="PRINTS" id="PR00959">
    <property type="entry name" value="MEVGALKINASE"/>
</dbReference>
<feature type="active site" description="Proton donor/acceptor" evidence="12">
    <location>
        <position position="236"/>
    </location>
</feature>
<dbReference type="AlphaFoldDB" id="A0A9Q6LVJ4"/>
<dbReference type="InterPro" id="IPR020568">
    <property type="entry name" value="Ribosomal_Su5_D2-typ_SF"/>
</dbReference>
<dbReference type="SUPFAM" id="SSF55060">
    <property type="entry name" value="GHMP Kinase, C-terminal domain"/>
    <property type="match status" value="1"/>
</dbReference>
<feature type="binding site" evidence="13">
    <location>
        <position position="245"/>
    </location>
    <ligand>
        <name>(3S)-3-hydroxy-3-methylglutaryl-CoA</name>
        <dbReference type="ChEBI" id="CHEBI:43074"/>
    </ligand>
</feature>
<dbReference type="InterPro" id="IPR016039">
    <property type="entry name" value="Thiolase-like"/>
</dbReference>
<dbReference type="EC" id="2.7.1.36" evidence="4"/>
<feature type="active site" description="Proton donor/acceptor" evidence="12">
    <location>
        <position position="80"/>
    </location>
</feature>
<organism evidence="17 18">
    <name type="scientific">Piscirickettsia salmonis</name>
    <dbReference type="NCBI Taxonomy" id="1238"/>
    <lineage>
        <taxon>Bacteria</taxon>
        <taxon>Pseudomonadati</taxon>
        <taxon>Pseudomonadota</taxon>
        <taxon>Gammaproteobacteria</taxon>
        <taxon>Thiotrichales</taxon>
        <taxon>Piscirickettsiaceae</taxon>
        <taxon>Piscirickettsia</taxon>
    </lineage>
</organism>
<dbReference type="InterPro" id="IPR013746">
    <property type="entry name" value="HMG_CoA_synt_C_dom"/>
</dbReference>
<comment type="similarity">
    <text evidence="2">Belongs to the GHMP kinase family. Mevalonate kinase subfamily.</text>
</comment>
<dbReference type="InterPro" id="IPR036554">
    <property type="entry name" value="GHMP_kinase_C_sf"/>
</dbReference>
<dbReference type="CDD" id="cd00827">
    <property type="entry name" value="init_cond_enzymes"/>
    <property type="match status" value="1"/>
</dbReference>
<dbReference type="Gene3D" id="3.30.70.890">
    <property type="entry name" value="GHMP kinase, C-terminal domain"/>
    <property type="match status" value="1"/>
</dbReference>
<dbReference type="Pfam" id="PF08540">
    <property type="entry name" value="HMG_CoA_synt_C"/>
    <property type="match status" value="1"/>
</dbReference>
<dbReference type="Gene3D" id="3.30.230.10">
    <property type="match status" value="1"/>
</dbReference>
<evidence type="ECO:0000256" key="3">
    <source>
        <dbReference type="ARBA" id="ARBA00007061"/>
    </source>
</evidence>
<keyword evidence="6 17" id="KW-0808">Transferase</keyword>
<sequence length="737" mass="81594">MQQVGIDTLGFYTPNFHLDMHELAKARNIDIKKLHIGLGQHQMGVPAPDESIVTMAANAAEKALRDINSNDIDTVLFATESGIDQSKAAGIYVHQLLKLPEFCRVIELKQACYSATAGLQMAMAMLQQQVDKNKKILLIAADIARYGLGSTGESSQGAGAIAMVLSNQPRLIRIEPGSGYHTQDVMDFWRPNYRDEALVEGKHSIELYLETLKKSWLRYQQVTGRQYSDHDRFLYHIPVPKLAEKAHQKLAMLNQQPRPIKQALDNEIGDSLRYSKQVGNCYTASLYIGLLSLLDLSQDDLTGKRLGFYSYGSGCVGEFFSGVVQTNYQSVLQTSENQQMITARTALSMTKYEEFYNFNYPKDGSSLIIPEHTTGHFRLSGFNNHKHIYQATADKSPDKTHARAPGKLILSGEHAVVHGAPAIAIAINRYTTTTVSKQQQDLSFHFESLKHKSDYSYDKLSDLKQRIKRAHQRFMQGELGIRDVLQKPFELLQFTASHSIDMIKPSTLAHGVNIHTESDIPIGCGMGSSAAGIVSLNYAMSLFFKQRISDKEQFELSLTAENMQHGQSSGIDIMLSLHGGCRQFQQGESKTLPAPTFPLRVINTGTPESTTGECVKATRDYFKKNPAFTEQFALVTNQLEHAILNQNQAAFIKAVRANHRLLCELGIVPNKIQTLISALEDTGAAAKICGAGTVTGQHAGIVLVVSDHYDQAEQIAKAQGYQLETIAISNHGVECLD</sequence>
<evidence type="ECO:0000256" key="1">
    <source>
        <dbReference type="ARBA" id="ARBA00004496"/>
    </source>
</evidence>
<comment type="similarity">
    <text evidence="3">Belongs to the thiolase-like superfamily. HMG-CoA synthase family.</text>
</comment>
<dbReference type="InterPro" id="IPR013528">
    <property type="entry name" value="HMG_CoA_synth_N"/>
</dbReference>
<dbReference type="PANTHER" id="PTHR43323">
    <property type="entry name" value="3-HYDROXY-3-METHYLGLUTARYL COENZYME A SYNTHASE"/>
    <property type="match status" value="1"/>
</dbReference>
<reference evidence="17 18" key="1">
    <citation type="submission" date="2019-04" db="EMBL/GenBank/DDBJ databases">
        <title>Complete genome sequencing of Piscirickettsia salmonis strain Psal-009.</title>
        <authorList>
            <person name="Schober I."/>
            <person name="Bunk B."/>
            <person name="Sproer C."/>
            <person name="Carril G.P."/>
            <person name="Riedel T."/>
            <person name="Flores-Herrera P.A."/>
            <person name="Nourdin-Galindo G."/>
            <person name="Marshall S.H."/>
            <person name="Overmann J."/>
        </authorList>
    </citation>
    <scope>NUCLEOTIDE SEQUENCE [LARGE SCALE GENOMIC DNA]</scope>
    <source>
        <strain evidence="17 18">Psal-009</strain>
    </source>
</reference>
<dbReference type="InterPro" id="IPR006204">
    <property type="entry name" value="GHMP_kinase_N_dom"/>
</dbReference>
<name>A0A9Q6LVJ4_PISSA</name>
<keyword evidence="17" id="KW-0012">Acyltransferase</keyword>
<feature type="binding site" evidence="13">
    <location>
        <position position="146"/>
    </location>
    <ligand>
        <name>(3S)-3-hydroxy-3-methylglutaryl-CoA</name>
        <dbReference type="ChEBI" id="CHEBI:43074"/>
    </ligand>
</feature>
<dbReference type="EMBL" id="CP038908">
    <property type="protein sequence ID" value="QGO05158.1"/>
    <property type="molecule type" value="Genomic_DNA"/>
</dbReference>
<evidence type="ECO:0000259" key="15">
    <source>
        <dbReference type="Pfam" id="PF01154"/>
    </source>
</evidence>
<evidence type="ECO:0000313" key="17">
    <source>
        <dbReference type="EMBL" id="QGO05158.1"/>
    </source>
</evidence>
<evidence type="ECO:0000259" key="16">
    <source>
        <dbReference type="Pfam" id="PF08540"/>
    </source>
</evidence>
<dbReference type="InterPro" id="IPR006203">
    <property type="entry name" value="GHMP_knse_ATP-bd_CS"/>
</dbReference>
<evidence type="ECO:0000313" key="18">
    <source>
        <dbReference type="Proteomes" id="UP000422232"/>
    </source>
</evidence>
<gene>
    <name evidence="17" type="primary">pksG</name>
    <name evidence="17" type="ORF">Psal009_01039</name>
</gene>
<evidence type="ECO:0000256" key="6">
    <source>
        <dbReference type="ARBA" id="ARBA00022679"/>
    </source>
</evidence>
<keyword evidence="8" id="KW-0418">Kinase</keyword>
<keyword evidence="7" id="KW-0547">Nucleotide-binding</keyword>
<evidence type="ECO:0000256" key="9">
    <source>
        <dbReference type="ARBA" id="ARBA00022840"/>
    </source>
</evidence>
<keyword evidence="18" id="KW-1185">Reference proteome</keyword>
<dbReference type="PANTHER" id="PTHR43323:SF2">
    <property type="entry name" value="HYDROXYMETHYLGLUTARYL-COA SYNTHASE"/>
    <property type="match status" value="1"/>
</dbReference>
<dbReference type="GO" id="GO:0004421">
    <property type="term" value="F:hydroxymethylglutaryl-CoA synthase activity"/>
    <property type="evidence" value="ECO:0007669"/>
    <property type="project" value="InterPro"/>
</dbReference>
<feature type="domain" description="Hydroxymethylglutaryl-coenzyme A synthase N-terminal" evidence="15">
    <location>
        <begin position="2"/>
        <end position="166"/>
    </location>
</feature>
<dbReference type="InterPro" id="IPR011554">
    <property type="entry name" value="HMG_CoA_synthase_prok"/>
</dbReference>
<dbReference type="RefSeq" id="WP_075273454.1">
    <property type="nucleotide sequence ID" value="NZ_CP012413.1"/>
</dbReference>
<dbReference type="Pfam" id="PF00288">
    <property type="entry name" value="GHMP_kinases_N"/>
    <property type="match status" value="1"/>
</dbReference>
<feature type="binding site" evidence="13">
    <location>
        <position position="280"/>
    </location>
    <ligand>
        <name>(3S)-3-hydroxy-3-methylglutaryl-CoA</name>
        <dbReference type="ChEBI" id="CHEBI:43074"/>
    </ligand>
</feature>
<evidence type="ECO:0000256" key="2">
    <source>
        <dbReference type="ARBA" id="ARBA00006495"/>
    </source>
</evidence>
<evidence type="ECO:0000256" key="5">
    <source>
        <dbReference type="ARBA" id="ARBA00022516"/>
    </source>
</evidence>
<evidence type="ECO:0000256" key="10">
    <source>
        <dbReference type="ARBA" id="ARBA00023098"/>
    </source>
</evidence>
<protein>
    <recommendedName>
        <fullName evidence="4">mevalonate kinase</fullName>
        <ecNumber evidence="4">2.7.1.36</ecNumber>
    </recommendedName>
</protein>
<dbReference type="GO" id="GO:0004496">
    <property type="term" value="F:mevalonate kinase activity"/>
    <property type="evidence" value="ECO:0007669"/>
    <property type="project" value="UniProtKB-EC"/>
</dbReference>
<evidence type="ECO:0000256" key="4">
    <source>
        <dbReference type="ARBA" id="ARBA00012103"/>
    </source>
</evidence>
<dbReference type="InterPro" id="IPR006205">
    <property type="entry name" value="Mev_gal_kin"/>
</dbReference>
<dbReference type="GO" id="GO:0008299">
    <property type="term" value="P:isoprenoid biosynthetic process"/>
    <property type="evidence" value="ECO:0007669"/>
    <property type="project" value="InterPro"/>
</dbReference>
<proteinExistence type="inferred from homology"/>
<keyword evidence="5" id="KW-0444">Lipid biosynthesis</keyword>
<dbReference type="Gene3D" id="3.40.47.10">
    <property type="match status" value="2"/>
</dbReference>
<dbReference type="SUPFAM" id="SSF54211">
    <property type="entry name" value="Ribosomal protein S5 domain 2-like"/>
    <property type="match status" value="1"/>
</dbReference>
<dbReference type="GO" id="GO:0005737">
    <property type="term" value="C:cytoplasm"/>
    <property type="evidence" value="ECO:0007669"/>
    <property type="project" value="UniProtKB-SubCell"/>
</dbReference>
<keyword evidence="10" id="KW-0443">Lipid metabolism</keyword>
<feature type="active site" description="Acyl-thioester intermediate" evidence="12">
    <location>
        <position position="112"/>
    </location>
</feature>
<dbReference type="NCBIfam" id="TIGR01835">
    <property type="entry name" value="HMG-CoA-S_prok"/>
    <property type="match status" value="1"/>
</dbReference>